<feature type="compositionally biased region" description="Low complexity" evidence="1">
    <location>
        <begin position="68"/>
        <end position="79"/>
    </location>
</feature>
<accession>A0AA97AHL8</accession>
<proteinExistence type="predicted"/>
<evidence type="ECO:0000313" key="2">
    <source>
        <dbReference type="EMBL" id="WNZ22846.1"/>
    </source>
</evidence>
<sequence>MNNPLVHAFFVGRAFAEAIGEEVENVVTNALGELGKFDAEQRERLRQFTTQVMERANREAELAMQGRTPTSSTGLTTTGKPEDLQAVIDDLRAETAQLRAELQRYRNRLSS</sequence>
<dbReference type="PANTHER" id="PTHR35745">
    <property type="entry name" value="BNACNNG14650D PROTEIN"/>
    <property type="match status" value="1"/>
</dbReference>
<dbReference type="EMBL" id="CP053586">
    <property type="protein sequence ID" value="WNZ22846.1"/>
    <property type="molecule type" value="Genomic_DNA"/>
</dbReference>
<dbReference type="PANTHER" id="PTHR35745:SF1">
    <property type="entry name" value="OS04G0513000 PROTEIN"/>
    <property type="match status" value="1"/>
</dbReference>
<gene>
    <name evidence="2" type="ORF">HJG54_08240</name>
</gene>
<reference evidence="2" key="1">
    <citation type="submission" date="2020-05" db="EMBL/GenBank/DDBJ databases">
        <authorList>
            <person name="Zhu T."/>
            <person name="Keshari N."/>
            <person name="Lu X."/>
        </authorList>
    </citation>
    <scope>NUCLEOTIDE SEQUENCE</scope>
    <source>
        <strain evidence="2">NK1-12</strain>
    </source>
</reference>
<feature type="region of interest" description="Disordered" evidence="1">
    <location>
        <begin position="60"/>
        <end position="82"/>
    </location>
</feature>
<dbReference type="RefSeq" id="WP_036003571.1">
    <property type="nucleotide sequence ID" value="NZ_CP053586.1"/>
</dbReference>
<dbReference type="GO" id="GO:0010027">
    <property type="term" value="P:thylakoid membrane organization"/>
    <property type="evidence" value="ECO:0007669"/>
    <property type="project" value="InterPro"/>
</dbReference>
<dbReference type="Pfam" id="PF20711">
    <property type="entry name" value="DUF6825"/>
    <property type="match status" value="1"/>
</dbReference>
<organism evidence="2">
    <name type="scientific">Leptolyngbya sp. NK1-12</name>
    <dbReference type="NCBI Taxonomy" id="2547451"/>
    <lineage>
        <taxon>Bacteria</taxon>
        <taxon>Bacillati</taxon>
        <taxon>Cyanobacteriota</taxon>
        <taxon>Cyanophyceae</taxon>
        <taxon>Leptolyngbyales</taxon>
        <taxon>Leptolyngbyaceae</taxon>
        <taxon>Leptolyngbya group</taxon>
        <taxon>Leptolyngbya</taxon>
    </lineage>
</organism>
<dbReference type="AlphaFoldDB" id="A0AA97AHL8"/>
<name>A0AA97AHL8_9CYAN</name>
<evidence type="ECO:0000256" key="1">
    <source>
        <dbReference type="SAM" id="MobiDB-lite"/>
    </source>
</evidence>
<dbReference type="InterPro" id="IPR040003">
    <property type="entry name" value="PG18-like"/>
</dbReference>
<protein>
    <recommendedName>
        <fullName evidence="3">Thylakoid lumen protein</fullName>
    </recommendedName>
</protein>
<evidence type="ECO:0008006" key="3">
    <source>
        <dbReference type="Google" id="ProtNLM"/>
    </source>
</evidence>